<name>A0A1G7QSH5_9BACT</name>
<evidence type="ECO:0000259" key="2">
    <source>
        <dbReference type="Pfam" id="PF07786"/>
    </source>
</evidence>
<feature type="transmembrane region" description="Helical" evidence="1">
    <location>
        <begin position="135"/>
        <end position="157"/>
    </location>
</feature>
<protein>
    <submittedName>
        <fullName evidence="3">Predicted acyltransferase</fullName>
    </submittedName>
</protein>
<keyword evidence="3" id="KW-0808">Transferase</keyword>
<evidence type="ECO:0000256" key="1">
    <source>
        <dbReference type="SAM" id="Phobius"/>
    </source>
</evidence>
<reference evidence="3 4" key="1">
    <citation type="submission" date="2016-10" db="EMBL/GenBank/DDBJ databases">
        <authorList>
            <person name="de Groot N.N."/>
        </authorList>
    </citation>
    <scope>NUCLEOTIDE SEQUENCE [LARGE SCALE GENOMIC DNA]</scope>
    <source>
        <strain evidence="3 4">GAS232</strain>
    </source>
</reference>
<dbReference type="Pfam" id="PF07786">
    <property type="entry name" value="HGSNAT_cat"/>
    <property type="match status" value="1"/>
</dbReference>
<keyword evidence="4" id="KW-1185">Reference proteome</keyword>
<feature type="transmembrane region" description="Helical" evidence="1">
    <location>
        <begin position="110"/>
        <end position="129"/>
    </location>
</feature>
<proteinExistence type="predicted"/>
<feature type="domain" description="Heparan-alpha-glucosaminide N-acetyltransferase catalytic" evidence="2">
    <location>
        <begin position="33"/>
        <end position="256"/>
    </location>
</feature>
<organism evidence="3 4">
    <name type="scientific">Terriglobus roseus</name>
    <dbReference type="NCBI Taxonomy" id="392734"/>
    <lineage>
        <taxon>Bacteria</taxon>
        <taxon>Pseudomonadati</taxon>
        <taxon>Acidobacteriota</taxon>
        <taxon>Terriglobia</taxon>
        <taxon>Terriglobales</taxon>
        <taxon>Acidobacteriaceae</taxon>
        <taxon>Terriglobus</taxon>
    </lineage>
</organism>
<dbReference type="EMBL" id="LT629690">
    <property type="protein sequence ID" value="SDG01465.1"/>
    <property type="molecule type" value="Genomic_DNA"/>
</dbReference>
<accession>A0A1G7QSH5</accession>
<evidence type="ECO:0000313" key="4">
    <source>
        <dbReference type="Proteomes" id="UP000182427"/>
    </source>
</evidence>
<feature type="transmembrane region" description="Helical" evidence="1">
    <location>
        <begin position="164"/>
        <end position="182"/>
    </location>
</feature>
<dbReference type="OrthoDB" id="9788724at2"/>
<feature type="transmembrane region" description="Helical" evidence="1">
    <location>
        <begin position="378"/>
        <end position="399"/>
    </location>
</feature>
<feature type="transmembrane region" description="Helical" evidence="1">
    <location>
        <begin position="289"/>
        <end position="308"/>
    </location>
</feature>
<dbReference type="PANTHER" id="PTHR31061">
    <property type="entry name" value="LD22376P"/>
    <property type="match status" value="1"/>
</dbReference>
<dbReference type="PANTHER" id="PTHR31061:SF24">
    <property type="entry name" value="LD22376P"/>
    <property type="match status" value="1"/>
</dbReference>
<dbReference type="RefSeq" id="WP_083346690.1">
    <property type="nucleotide sequence ID" value="NZ_LT629690.1"/>
</dbReference>
<feature type="transmembrane region" description="Helical" evidence="1">
    <location>
        <begin position="227"/>
        <end position="247"/>
    </location>
</feature>
<feature type="transmembrane region" description="Helical" evidence="1">
    <location>
        <begin position="259"/>
        <end position="277"/>
    </location>
</feature>
<feature type="transmembrane region" description="Helical" evidence="1">
    <location>
        <begin position="329"/>
        <end position="351"/>
    </location>
</feature>
<evidence type="ECO:0000313" key="3">
    <source>
        <dbReference type="EMBL" id="SDG01465.1"/>
    </source>
</evidence>
<keyword evidence="3" id="KW-0012">Acyltransferase</keyword>
<dbReference type="GO" id="GO:0016746">
    <property type="term" value="F:acyltransferase activity"/>
    <property type="evidence" value="ECO:0007669"/>
    <property type="project" value="UniProtKB-KW"/>
</dbReference>
<dbReference type="Proteomes" id="UP000182427">
    <property type="component" value="Chromosome I"/>
</dbReference>
<sequence>MPVNAATADPDFARTPDSDIVRTATVEAPRTERLLSVDLLRGLTIAVMILVNNQPGNKGFFELRHAQWNGFTLTDLVFPTFLFLVGLSVVLSMAARLAKGASRRTLFLHTLRRSAILVFFGLIVNTFPFQHLDSIRFYGVLQRTAICYLIVGTLCLLRSGWKDKAVIAIACLISYWLLMRYVPVPGCGIPTHEIPINDPNCNLTSYIDRAIFAPQHLYQRVRDPEGLLSTLPAISTALYGVLAGMWLRTKRSNACKAAGIAVAGVVLVSSGLLWSIVFPLNKKLWTSSFSLLAGGLSLLLLAASVYIIDAKRWGRSGLAANEAPAIYKPLMVFGTNSILAYMVSELLPPIFSQVKSADGNILRTLHYKLDWLIPGHGWPELCYGLIAVLVTWLIVLPFYRKRIFLRV</sequence>
<gene>
    <name evidence="3" type="ORF">SAMN05444167_3984</name>
</gene>
<dbReference type="AlphaFoldDB" id="A0A1G7QSH5"/>
<feature type="transmembrane region" description="Helical" evidence="1">
    <location>
        <begin position="76"/>
        <end position="98"/>
    </location>
</feature>
<dbReference type="InterPro" id="IPR012429">
    <property type="entry name" value="HGSNAT_cat"/>
</dbReference>
<keyword evidence="1" id="KW-1133">Transmembrane helix</keyword>
<keyword evidence="1" id="KW-0812">Transmembrane</keyword>
<keyword evidence="1" id="KW-0472">Membrane</keyword>